<keyword evidence="1" id="KW-0808">Transferase</keyword>
<dbReference type="PANTHER" id="PTHR24421:SF61">
    <property type="entry name" value="OXYGEN SENSOR HISTIDINE KINASE NREB"/>
    <property type="match status" value="1"/>
</dbReference>
<sequence length="513" mass="54628">MSAGATAQEQTAQDLLVALVEVSADGLGVLDPDGHLVRVNRAGRALLGLAGGDLPPHFVPFGTSPAGLGVPDGSGALLTVTTVDGRRRVLEYRLTTLPDGHAAVWFSDVTDELRQQDRLTAITRAAAQVAGVRSLRTTLDAVAREVVRTAQLGAVQIFALDDPRAEVRVLGMAGFGDAADFTERLSAVRRLGAHVRFMDAFATGRPVVVRHRKPVIMADPRWAPLHAVMDTPDWDSFASVPLVVGGRTVGVMNAYYKPGEDPSASSLAFLEAMADQAAVAIHIAALLARTRSEAESDERRRLARDLHDSVVQQLFSMRLQAGALRAQLDAGEAGPAGVRAAAGELAELAQSALADLRGLVFELRPLELADRGLVEAVRAHADSVEVRTGLVVEVLADGDVEPAWELTVQEDVYRVVQEALHNVVKHARARTVEVRFALEPDGHCLVVTVTDDGCGGGEAPAGPTLGLVSMRERAERWGGRCTAGPREGGGWQVQLTLPLVEQQPERTQGGLDR</sequence>
<dbReference type="InterPro" id="IPR029016">
    <property type="entry name" value="GAF-like_dom_sf"/>
</dbReference>
<dbReference type="EMBL" id="VLKF01000001">
    <property type="protein sequence ID" value="TWH73134.1"/>
    <property type="molecule type" value="Genomic_DNA"/>
</dbReference>
<reference evidence="5 6" key="1">
    <citation type="submission" date="2019-07" db="EMBL/GenBank/DDBJ databases">
        <title>R&amp;d 2014.</title>
        <authorList>
            <person name="Klenk H.-P."/>
        </authorList>
    </citation>
    <scope>NUCLEOTIDE SEQUENCE [LARGE SCALE GENOMIC DNA]</scope>
    <source>
        <strain evidence="5 6">DSM 45764</strain>
    </source>
</reference>
<dbReference type="InterPro" id="IPR003594">
    <property type="entry name" value="HATPase_dom"/>
</dbReference>
<dbReference type="SUPFAM" id="SSF55785">
    <property type="entry name" value="PYP-like sensor domain (PAS domain)"/>
    <property type="match status" value="1"/>
</dbReference>
<dbReference type="SMART" id="SM00065">
    <property type="entry name" value="GAF"/>
    <property type="match status" value="1"/>
</dbReference>
<dbReference type="Pfam" id="PF07730">
    <property type="entry name" value="HisKA_3"/>
    <property type="match status" value="1"/>
</dbReference>
<evidence type="ECO:0000256" key="1">
    <source>
        <dbReference type="ARBA" id="ARBA00022679"/>
    </source>
</evidence>
<dbReference type="Proteomes" id="UP000321490">
    <property type="component" value="Unassembled WGS sequence"/>
</dbReference>
<dbReference type="CDD" id="cd16917">
    <property type="entry name" value="HATPase_UhpB-NarQ-NarX-like"/>
    <property type="match status" value="1"/>
</dbReference>
<name>A0A562IRE1_9ACTN</name>
<dbReference type="Gene3D" id="3.30.450.40">
    <property type="match status" value="1"/>
</dbReference>
<dbReference type="Pfam" id="PF02518">
    <property type="entry name" value="HATPase_c"/>
    <property type="match status" value="1"/>
</dbReference>
<dbReference type="InterPro" id="IPR035965">
    <property type="entry name" value="PAS-like_dom_sf"/>
</dbReference>
<dbReference type="PANTHER" id="PTHR24421">
    <property type="entry name" value="NITRATE/NITRITE SENSOR PROTEIN NARX-RELATED"/>
    <property type="match status" value="1"/>
</dbReference>
<dbReference type="SUPFAM" id="SSF55874">
    <property type="entry name" value="ATPase domain of HSP90 chaperone/DNA topoisomerase II/histidine kinase"/>
    <property type="match status" value="1"/>
</dbReference>
<evidence type="ECO:0000259" key="4">
    <source>
        <dbReference type="PROSITE" id="PS50112"/>
    </source>
</evidence>
<dbReference type="InterPro" id="IPR036890">
    <property type="entry name" value="HATPase_C_sf"/>
</dbReference>
<dbReference type="InterPro" id="IPR000014">
    <property type="entry name" value="PAS"/>
</dbReference>
<dbReference type="SUPFAM" id="SSF55781">
    <property type="entry name" value="GAF domain-like"/>
    <property type="match status" value="1"/>
</dbReference>
<protein>
    <submittedName>
        <fullName evidence="5">Histidine kinase/DNA gyrase B/HSP90-like ATPase</fullName>
    </submittedName>
</protein>
<dbReference type="InterPro" id="IPR003018">
    <property type="entry name" value="GAF"/>
</dbReference>
<keyword evidence="3" id="KW-0902">Two-component regulatory system</keyword>
<dbReference type="GO" id="GO:0016020">
    <property type="term" value="C:membrane"/>
    <property type="evidence" value="ECO:0007669"/>
    <property type="project" value="InterPro"/>
</dbReference>
<dbReference type="Pfam" id="PF13185">
    <property type="entry name" value="GAF_2"/>
    <property type="match status" value="1"/>
</dbReference>
<evidence type="ECO:0000313" key="5">
    <source>
        <dbReference type="EMBL" id="TWH73134.1"/>
    </source>
</evidence>
<evidence type="ECO:0000256" key="2">
    <source>
        <dbReference type="ARBA" id="ARBA00022777"/>
    </source>
</evidence>
<dbReference type="AlphaFoldDB" id="A0A562IRE1"/>
<dbReference type="SMART" id="SM00387">
    <property type="entry name" value="HATPase_c"/>
    <property type="match status" value="1"/>
</dbReference>
<dbReference type="PROSITE" id="PS50112">
    <property type="entry name" value="PAS"/>
    <property type="match status" value="1"/>
</dbReference>
<gene>
    <name evidence="5" type="ORF">JD78_01657</name>
</gene>
<evidence type="ECO:0000313" key="6">
    <source>
        <dbReference type="Proteomes" id="UP000321490"/>
    </source>
</evidence>
<dbReference type="InterPro" id="IPR050482">
    <property type="entry name" value="Sensor_HK_TwoCompSys"/>
</dbReference>
<dbReference type="InterPro" id="IPR011712">
    <property type="entry name" value="Sig_transdc_His_kin_sub3_dim/P"/>
</dbReference>
<comment type="caution">
    <text evidence="5">The sequence shown here is derived from an EMBL/GenBank/DDBJ whole genome shotgun (WGS) entry which is preliminary data.</text>
</comment>
<dbReference type="RefSeq" id="WP_166521076.1">
    <property type="nucleotide sequence ID" value="NZ_JABGDC010000119.1"/>
</dbReference>
<feature type="domain" description="PAS" evidence="4">
    <location>
        <begin position="12"/>
        <end position="54"/>
    </location>
</feature>
<dbReference type="GO" id="GO:0046983">
    <property type="term" value="F:protein dimerization activity"/>
    <property type="evidence" value="ECO:0007669"/>
    <property type="project" value="InterPro"/>
</dbReference>
<keyword evidence="6" id="KW-1185">Reference proteome</keyword>
<evidence type="ECO:0000256" key="3">
    <source>
        <dbReference type="ARBA" id="ARBA00023012"/>
    </source>
</evidence>
<proteinExistence type="predicted"/>
<dbReference type="GO" id="GO:0000155">
    <property type="term" value="F:phosphorelay sensor kinase activity"/>
    <property type="evidence" value="ECO:0007669"/>
    <property type="project" value="InterPro"/>
</dbReference>
<organism evidence="5 6">
    <name type="scientific">Modestobacter roseus</name>
    <dbReference type="NCBI Taxonomy" id="1181884"/>
    <lineage>
        <taxon>Bacteria</taxon>
        <taxon>Bacillati</taxon>
        <taxon>Actinomycetota</taxon>
        <taxon>Actinomycetes</taxon>
        <taxon>Geodermatophilales</taxon>
        <taxon>Geodermatophilaceae</taxon>
        <taxon>Modestobacter</taxon>
    </lineage>
</organism>
<dbReference type="Gene3D" id="3.30.565.10">
    <property type="entry name" value="Histidine kinase-like ATPase, C-terminal domain"/>
    <property type="match status" value="1"/>
</dbReference>
<dbReference type="Gene3D" id="1.20.5.1930">
    <property type="match status" value="1"/>
</dbReference>
<keyword evidence="2 5" id="KW-0418">Kinase</keyword>
<accession>A0A562IRE1</accession>